<feature type="repeat" description="ANK" evidence="3">
    <location>
        <begin position="147"/>
        <end position="179"/>
    </location>
</feature>
<organism evidence="4 5">
    <name type="scientific">Mesorhabditis spiculigera</name>
    <dbReference type="NCBI Taxonomy" id="96644"/>
    <lineage>
        <taxon>Eukaryota</taxon>
        <taxon>Metazoa</taxon>
        <taxon>Ecdysozoa</taxon>
        <taxon>Nematoda</taxon>
        <taxon>Chromadorea</taxon>
        <taxon>Rhabditida</taxon>
        <taxon>Rhabditina</taxon>
        <taxon>Rhabditomorpha</taxon>
        <taxon>Rhabditoidea</taxon>
        <taxon>Rhabditidae</taxon>
        <taxon>Mesorhabditinae</taxon>
        <taxon>Mesorhabditis</taxon>
    </lineage>
</organism>
<feature type="repeat" description="ANK" evidence="3">
    <location>
        <begin position="180"/>
        <end position="212"/>
    </location>
</feature>
<protein>
    <submittedName>
        <fullName evidence="4">Uncharacterized protein</fullName>
    </submittedName>
</protein>
<dbReference type="SMART" id="SM00248">
    <property type="entry name" value="ANK"/>
    <property type="match status" value="6"/>
</dbReference>
<dbReference type="Gene3D" id="1.25.40.20">
    <property type="entry name" value="Ankyrin repeat-containing domain"/>
    <property type="match status" value="2"/>
</dbReference>
<comment type="caution">
    <text evidence="4">The sequence shown here is derived from an EMBL/GenBank/DDBJ whole genome shotgun (WGS) entry which is preliminary data.</text>
</comment>
<proteinExistence type="predicted"/>
<dbReference type="AlphaFoldDB" id="A0AA36DAU5"/>
<dbReference type="PROSITE" id="PS50297">
    <property type="entry name" value="ANK_REP_REGION"/>
    <property type="match status" value="3"/>
</dbReference>
<dbReference type="PANTHER" id="PTHR24171">
    <property type="entry name" value="ANKYRIN REPEAT DOMAIN-CONTAINING PROTEIN 39-RELATED"/>
    <property type="match status" value="1"/>
</dbReference>
<reference evidence="4" key="1">
    <citation type="submission" date="2023-06" db="EMBL/GenBank/DDBJ databases">
        <authorList>
            <person name="Delattre M."/>
        </authorList>
    </citation>
    <scope>NUCLEOTIDE SEQUENCE</scope>
    <source>
        <strain evidence="4">AF72</strain>
    </source>
</reference>
<dbReference type="EMBL" id="CATQJA010002691">
    <property type="protein sequence ID" value="CAJ0584348.1"/>
    <property type="molecule type" value="Genomic_DNA"/>
</dbReference>
<evidence type="ECO:0000256" key="1">
    <source>
        <dbReference type="ARBA" id="ARBA00022737"/>
    </source>
</evidence>
<dbReference type="InterPro" id="IPR036770">
    <property type="entry name" value="Ankyrin_rpt-contain_sf"/>
</dbReference>
<dbReference type="SUPFAM" id="SSF48403">
    <property type="entry name" value="Ankyrin repeat"/>
    <property type="match status" value="1"/>
</dbReference>
<feature type="repeat" description="ANK" evidence="3">
    <location>
        <begin position="114"/>
        <end position="146"/>
    </location>
</feature>
<dbReference type="Pfam" id="PF00023">
    <property type="entry name" value="Ank"/>
    <property type="match status" value="1"/>
</dbReference>
<dbReference type="PROSITE" id="PS50088">
    <property type="entry name" value="ANK_REPEAT"/>
    <property type="match status" value="4"/>
</dbReference>
<dbReference type="InterPro" id="IPR002110">
    <property type="entry name" value="Ankyrin_rpt"/>
</dbReference>
<feature type="non-terminal residue" evidence="4">
    <location>
        <position position="1"/>
    </location>
</feature>
<gene>
    <name evidence="4" type="ORF">MSPICULIGERA_LOCUS22407</name>
</gene>
<evidence type="ECO:0000313" key="4">
    <source>
        <dbReference type="EMBL" id="CAJ0584348.1"/>
    </source>
</evidence>
<accession>A0AA36DAU5</accession>
<evidence type="ECO:0000313" key="5">
    <source>
        <dbReference type="Proteomes" id="UP001177023"/>
    </source>
</evidence>
<evidence type="ECO:0000256" key="3">
    <source>
        <dbReference type="PROSITE-ProRule" id="PRU00023"/>
    </source>
</evidence>
<sequence>MSLEEFIGAAKEGDIEALRDFCETQAHDSLRQFFGRFDEQKQPLVLAARGGQLDVVKFLVSVGDDPSCQGTVDFDGETIHGAPPLWAAAAAGFMDIVKYLVEEAKVDINQTTHTNSTPLRGACYDGHIEIVKYLIENGANFEIANRHGHTPLMIASYRKKKDVVEYLLSKGANPLAASRKGNTALHDAAEASAEDICELLLQAGAKLATDEIGVCPLISAALLGHEEVVNVLLPHCDSRRRRRDAVKLLGATFIDKRSDSAKALQAWALALSIDLGDEEEAEVRTGTKD</sequence>
<dbReference type="Pfam" id="PF12796">
    <property type="entry name" value="Ank_2"/>
    <property type="match status" value="2"/>
</dbReference>
<name>A0AA36DAU5_9BILA</name>
<feature type="repeat" description="ANK" evidence="3">
    <location>
        <begin position="39"/>
        <end position="71"/>
    </location>
</feature>
<evidence type="ECO:0000256" key="2">
    <source>
        <dbReference type="ARBA" id="ARBA00023043"/>
    </source>
</evidence>
<dbReference type="Proteomes" id="UP001177023">
    <property type="component" value="Unassembled WGS sequence"/>
</dbReference>
<keyword evidence="5" id="KW-1185">Reference proteome</keyword>
<keyword evidence="2 3" id="KW-0040">ANK repeat</keyword>
<keyword evidence="1" id="KW-0677">Repeat</keyword>
<dbReference type="PANTHER" id="PTHR24171:SF9">
    <property type="entry name" value="ANKYRIN REPEAT DOMAIN-CONTAINING PROTEIN 39"/>
    <property type="match status" value="1"/>
</dbReference>